<accession>A0A0P1APT6</accession>
<dbReference type="SUPFAM" id="SSF51735">
    <property type="entry name" value="NAD(P)-binding Rossmann-fold domains"/>
    <property type="match status" value="1"/>
</dbReference>
<evidence type="ECO:0000313" key="2">
    <source>
        <dbReference type="Proteomes" id="UP000054928"/>
    </source>
</evidence>
<dbReference type="Proteomes" id="UP000054928">
    <property type="component" value="Unassembled WGS sequence"/>
</dbReference>
<organism evidence="1 2">
    <name type="scientific">Plasmopara halstedii</name>
    <name type="common">Downy mildew of sunflower</name>
    <dbReference type="NCBI Taxonomy" id="4781"/>
    <lineage>
        <taxon>Eukaryota</taxon>
        <taxon>Sar</taxon>
        <taxon>Stramenopiles</taxon>
        <taxon>Oomycota</taxon>
        <taxon>Peronosporomycetes</taxon>
        <taxon>Peronosporales</taxon>
        <taxon>Peronosporaceae</taxon>
        <taxon>Plasmopara</taxon>
    </lineage>
</organism>
<sequence length="228" mass="25786">MNLPSNSMDEWLCCEQNIASLGLNNHRVIKLSWTEGFVTEHSASTIGRQNWRLEKELKRSFQDRPENLTIVRASTGMDAFLRGRLYDLICGRTLSMSVKTGRIAFIHPLDVAESLSALLIKDAPEELYKLTGPEALSFKEVADIFSLEIQDKVTYSYFPLWAVQPARWVRGVPGDAIEEELGIARALESGAQQEVEYGTLEKLLGHKPRTLREFIAEHADAWPRTDPN</sequence>
<protein>
    <submittedName>
        <fullName evidence="1">NAD(P)-binding domain</fullName>
    </submittedName>
</protein>
<dbReference type="AlphaFoldDB" id="A0A0P1APT6"/>
<reference evidence="2" key="1">
    <citation type="submission" date="2014-09" db="EMBL/GenBank/DDBJ databases">
        <authorList>
            <person name="Sharma Rahul"/>
            <person name="Thines Marco"/>
        </authorList>
    </citation>
    <scope>NUCLEOTIDE SEQUENCE [LARGE SCALE GENOMIC DNA]</scope>
</reference>
<dbReference type="RefSeq" id="XP_024579168.1">
    <property type="nucleotide sequence ID" value="XM_024728719.1"/>
</dbReference>
<dbReference type="GeneID" id="36408100"/>
<dbReference type="PANTHER" id="PTHR43162:SF1">
    <property type="entry name" value="PRESTALK A DIFFERENTIATION PROTEIN A"/>
    <property type="match status" value="1"/>
</dbReference>
<dbReference type="PANTHER" id="PTHR43162">
    <property type="match status" value="1"/>
</dbReference>
<dbReference type="InterPro" id="IPR036291">
    <property type="entry name" value="NAD(P)-bd_dom_sf"/>
</dbReference>
<proteinExistence type="predicted"/>
<dbReference type="OMA" id="EWLQCEQ"/>
<dbReference type="EMBL" id="CCYD01000645">
    <property type="protein sequence ID" value="CEG42799.1"/>
    <property type="molecule type" value="Genomic_DNA"/>
</dbReference>
<dbReference type="Gene3D" id="3.40.50.720">
    <property type="entry name" value="NAD(P)-binding Rossmann-like Domain"/>
    <property type="match status" value="1"/>
</dbReference>
<dbReference type="InterPro" id="IPR051604">
    <property type="entry name" value="Ergot_Alk_Oxidoreductase"/>
</dbReference>
<dbReference type="OrthoDB" id="9997102at2759"/>
<evidence type="ECO:0000313" key="1">
    <source>
        <dbReference type="EMBL" id="CEG42799.1"/>
    </source>
</evidence>
<name>A0A0P1APT6_PLAHL</name>
<keyword evidence="2" id="KW-1185">Reference proteome</keyword>